<feature type="domain" description="RsbT co-antagonist protein RsbRD N-terminal" evidence="3">
    <location>
        <begin position="25"/>
        <end position="160"/>
    </location>
</feature>
<evidence type="ECO:0008006" key="7">
    <source>
        <dbReference type="Google" id="ProtNLM"/>
    </source>
</evidence>
<protein>
    <recommendedName>
        <fullName evidence="7">PucR family transcriptional regulator</fullName>
    </recommendedName>
</protein>
<dbReference type="Pfam" id="PF14361">
    <property type="entry name" value="RsbRD_N"/>
    <property type="match status" value="1"/>
</dbReference>
<dbReference type="PANTHER" id="PTHR33744">
    <property type="entry name" value="CARBOHYDRATE DIACID REGULATOR"/>
    <property type="match status" value="1"/>
</dbReference>
<evidence type="ECO:0000313" key="6">
    <source>
        <dbReference type="Proteomes" id="UP000031523"/>
    </source>
</evidence>
<evidence type="ECO:0000256" key="1">
    <source>
        <dbReference type="ARBA" id="ARBA00006754"/>
    </source>
</evidence>
<name>A0A0B5F3H0_STRA4</name>
<dbReference type="PANTHER" id="PTHR33744:SF1">
    <property type="entry name" value="DNA-BINDING TRANSCRIPTIONAL ACTIVATOR ADER"/>
    <property type="match status" value="1"/>
</dbReference>
<sequence>MSRPPAPPPEIAPVATALLERAPHLGTRMARRIRAEVDYYGSEERVPFGELSASCCRNTRLVFGQLADSGLTEDLAPAHDTGRERARQGAPLGELLHAYRVGSQFLWSELTSAARGAGEVSSETVVALAAWWVNEGLAAAASDAYRQAAAQLLLQRERARAALVEALFTGLLTDRTTLWEAATTLGLPAEGTFLVVAAEVPAPGREALPGFEARLSGEQTRSAWRLMPDLQTGVVALRGAGGEEDVVRLARLYADARVGISPPFGSLRETPRALRLARLALAGLPGGSAGVARFDDSVLAPLVAAAPEEAGRIATAVLGRVLAVEPAERARLLGTLEHWYAAGGSVPRAAKRLYCHPNTVRYRLRRLQELTGRSLQDPRVAAELAVALQALRQLPDEKEPGEGA</sequence>
<evidence type="ECO:0000259" key="3">
    <source>
        <dbReference type="Pfam" id="PF14361"/>
    </source>
</evidence>
<evidence type="ECO:0000313" key="5">
    <source>
        <dbReference type="EMBL" id="AJE85426.1"/>
    </source>
</evidence>
<dbReference type="InterPro" id="IPR025736">
    <property type="entry name" value="PucR_C-HTH_dom"/>
</dbReference>
<dbReference type="InterPro" id="IPR025751">
    <property type="entry name" value="RsbRD_N_dom"/>
</dbReference>
<comment type="similarity">
    <text evidence="1">Belongs to the CdaR family.</text>
</comment>
<dbReference type="InterPro" id="IPR041522">
    <property type="entry name" value="CdaR_GGDEF"/>
</dbReference>
<gene>
    <name evidence="5" type="ORF">SLNWT_5050</name>
</gene>
<feature type="domain" description="PucR C-terminal helix-turn-helix" evidence="2">
    <location>
        <begin position="332"/>
        <end position="390"/>
    </location>
</feature>
<dbReference type="EMBL" id="CP010519">
    <property type="protein sequence ID" value="AJE85426.1"/>
    <property type="molecule type" value="Genomic_DNA"/>
</dbReference>
<organism evidence="5 6">
    <name type="scientific">Streptomyces albus (strain ATCC 21838 / DSM 41398 / FERM P-419 / JCM 4703 / NBRC 107858)</name>
    <dbReference type="NCBI Taxonomy" id="1081613"/>
    <lineage>
        <taxon>Bacteria</taxon>
        <taxon>Bacillati</taxon>
        <taxon>Actinomycetota</taxon>
        <taxon>Actinomycetes</taxon>
        <taxon>Kitasatosporales</taxon>
        <taxon>Streptomycetaceae</taxon>
        <taxon>Streptomyces</taxon>
    </lineage>
</organism>
<dbReference type="Gene3D" id="1.10.10.2840">
    <property type="entry name" value="PucR C-terminal helix-turn-helix domain"/>
    <property type="match status" value="1"/>
</dbReference>
<dbReference type="AlphaFoldDB" id="A0A0B5F3H0"/>
<keyword evidence="6" id="KW-1185">Reference proteome</keyword>
<dbReference type="Pfam" id="PF17853">
    <property type="entry name" value="GGDEF_2"/>
    <property type="match status" value="1"/>
</dbReference>
<accession>A0A0B5F3H0</accession>
<proteinExistence type="inferred from homology"/>
<feature type="domain" description="CdaR GGDEF-like" evidence="4">
    <location>
        <begin position="175"/>
        <end position="281"/>
    </location>
</feature>
<dbReference type="Proteomes" id="UP000031523">
    <property type="component" value="Chromosome"/>
</dbReference>
<evidence type="ECO:0000259" key="2">
    <source>
        <dbReference type="Pfam" id="PF13556"/>
    </source>
</evidence>
<dbReference type="Pfam" id="PF13556">
    <property type="entry name" value="HTH_30"/>
    <property type="match status" value="1"/>
</dbReference>
<evidence type="ECO:0000259" key="4">
    <source>
        <dbReference type="Pfam" id="PF17853"/>
    </source>
</evidence>
<dbReference type="InterPro" id="IPR051448">
    <property type="entry name" value="CdaR-like_regulators"/>
</dbReference>
<dbReference type="KEGG" id="sals:SLNWT_5050"/>
<reference evidence="5 6" key="1">
    <citation type="submission" date="2015-01" db="EMBL/GenBank/DDBJ databases">
        <title>Enhanced salinomycin production by adjusting the supply of polyketide extender units in Streptomyce albus DSM 41398.</title>
        <authorList>
            <person name="Lu C."/>
        </authorList>
    </citation>
    <scope>NUCLEOTIDE SEQUENCE [LARGE SCALE GENOMIC DNA]</scope>
    <source>
        <strain evidence="6">ATCC 21838 / DSM 41398 / FERM P-419 / JCM 4703 / NBRC 107858</strain>
    </source>
</reference>
<dbReference type="InterPro" id="IPR042070">
    <property type="entry name" value="PucR_C-HTH_sf"/>
</dbReference>